<gene>
    <name evidence="1" type="ORF">QUW02_13430</name>
</gene>
<sequence length="170" mass="20013">PEEFIDYKADVERPLPMIYQSGYLTVKAYDRDFNTFLLDFPNNEVKNGFLTMLSAAYLQPKEETGGWIRSLVVALRQGDVERVHTLFTSFLSSIPYTMRRKEDEAERERYFQYTFYLILRLVSVYTVYVEKVQSQGRVDCVLETSDYVYIFEFKLDGTAEEALRQIEEKG</sequence>
<dbReference type="PANTHER" id="PTHR34825:SF1">
    <property type="entry name" value="AAA-ATPASE-LIKE DOMAIN-CONTAINING PROTEIN"/>
    <property type="match status" value="1"/>
</dbReference>
<feature type="non-terminal residue" evidence="1">
    <location>
        <position position="1"/>
    </location>
</feature>
<comment type="caution">
    <text evidence="1">The sequence shown here is derived from an EMBL/GenBank/DDBJ whole genome shotgun (WGS) entry which is preliminary data.</text>
</comment>
<name>A0ABT7U9I1_9BACE</name>
<protein>
    <submittedName>
        <fullName evidence="1">PD-(D/E)XK nuclease domain-containing protein</fullName>
    </submittedName>
</protein>
<accession>A0ABT7U9I1</accession>
<reference evidence="2" key="2">
    <citation type="submission" date="2023-07" db="EMBL/GenBank/DDBJ databases">
        <title>Identification and characterization of horizontal gene transfer across gut microbiota members of farm animals based on homology search.</title>
        <authorList>
            <person name="Schwarzerova J."/>
            <person name="Nykrynova M."/>
            <person name="Jureckova K."/>
            <person name="Cejkova D."/>
            <person name="Rychlik I."/>
        </authorList>
    </citation>
    <scope>NUCLEOTIDE SEQUENCE [LARGE SCALE GENOMIC DNA]</scope>
    <source>
        <strain evidence="2">ET4</strain>
    </source>
</reference>
<feature type="non-terminal residue" evidence="1">
    <location>
        <position position="170"/>
    </location>
</feature>
<dbReference type="EMBL" id="JAUDCF010000081">
    <property type="protein sequence ID" value="MDM8146903.1"/>
    <property type="molecule type" value="Genomic_DNA"/>
</dbReference>
<dbReference type="Pfam" id="PF08011">
    <property type="entry name" value="PDDEXK_9"/>
    <property type="match status" value="1"/>
</dbReference>
<dbReference type="PANTHER" id="PTHR34825">
    <property type="entry name" value="CONSERVED PROTEIN, WITH A WEAK D-GALACTARATE DEHYDRATASE/ALTRONATE HYDROLASE DOMAIN"/>
    <property type="match status" value="1"/>
</dbReference>
<proteinExistence type="predicted"/>
<evidence type="ECO:0000313" key="1">
    <source>
        <dbReference type="EMBL" id="MDM8146903.1"/>
    </source>
</evidence>
<dbReference type="InterPro" id="IPR012547">
    <property type="entry name" value="PDDEXK_9"/>
</dbReference>
<dbReference type="Proteomes" id="UP001228403">
    <property type="component" value="Unassembled WGS sequence"/>
</dbReference>
<keyword evidence="2" id="KW-1185">Reference proteome</keyword>
<evidence type="ECO:0000313" key="2">
    <source>
        <dbReference type="Proteomes" id="UP001228403"/>
    </source>
</evidence>
<organism evidence="1 2">
    <name type="scientific">Bacteroides eggerthii</name>
    <dbReference type="NCBI Taxonomy" id="28111"/>
    <lineage>
        <taxon>Bacteria</taxon>
        <taxon>Pseudomonadati</taxon>
        <taxon>Bacteroidota</taxon>
        <taxon>Bacteroidia</taxon>
        <taxon>Bacteroidales</taxon>
        <taxon>Bacteroidaceae</taxon>
        <taxon>Bacteroides</taxon>
    </lineage>
</organism>
<reference evidence="1 2" key="1">
    <citation type="submission" date="2023-06" db="EMBL/GenBank/DDBJ databases">
        <authorList>
            <person name="Zeman M."/>
            <person name="Kubasova T."/>
            <person name="Jahodarova E."/>
            <person name="Nykrynova M."/>
            <person name="Rychlik I."/>
        </authorList>
    </citation>
    <scope>NUCLEOTIDE SEQUENCE [LARGE SCALE GENOMIC DNA]</scope>
    <source>
        <strain evidence="1 2">ET4</strain>
    </source>
</reference>